<accession>A0AA36DQ22</accession>
<keyword evidence="3" id="KW-1185">Reference proteome</keyword>
<gene>
    <name evidence="2" type="ORF">CYNAS_LOCUS1995</name>
</gene>
<dbReference type="InterPro" id="IPR056372">
    <property type="entry name" value="TPR_DOCK"/>
</dbReference>
<feature type="domain" description="Dedicator of cytokinesis TPR repeats region" evidence="1">
    <location>
        <begin position="44"/>
        <end position="92"/>
    </location>
</feature>
<comment type="caution">
    <text evidence="2">The sequence shown here is derived from an EMBL/GenBank/DDBJ whole genome shotgun (WGS) entry which is preliminary data.</text>
</comment>
<evidence type="ECO:0000313" key="3">
    <source>
        <dbReference type="Proteomes" id="UP001176961"/>
    </source>
</evidence>
<organism evidence="2 3">
    <name type="scientific">Cylicocyclus nassatus</name>
    <name type="common">Nematode worm</name>
    <dbReference type="NCBI Taxonomy" id="53992"/>
    <lineage>
        <taxon>Eukaryota</taxon>
        <taxon>Metazoa</taxon>
        <taxon>Ecdysozoa</taxon>
        <taxon>Nematoda</taxon>
        <taxon>Chromadorea</taxon>
        <taxon>Rhabditida</taxon>
        <taxon>Rhabditina</taxon>
        <taxon>Rhabditomorpha</taxon>
        <taxon>Strongyloidea</taxon>
        <taxon>Strongylidae</taxon>
        <taxon>Cylicocyclus</taxon>
    </lineage>
</organism>
<evidence type="ECO:0000313" key="2">
    <source>
        <dbReference type="EMBL" id="CAJ0590012.1"/>
    </source>
</evidence>
<dbReference type="AlphaFoldDB" id="A0AA36DQ22"/>
<dbReference type="EMBL" id="CATQJL010000001">
    <property type="protein sequence ID" value="CAJ0590012.1"/>
    <property type="molecule type" value="Genomic_DNA"/>
</dbReference>
<dbReference type="Proteomes" id="UP001176961">
    <property type="component" value="Unassembled WGS sequence"/>
</dbReference>
<proteinExistence type="predicted"/>
<sequence>MVHIGQQNASNDEIRGRFFSLILALLNKMSAQLFGSYIEISFPLPIFFDMMQCEFHSCMGDKKFKKFSDELTAQLNSLVDQDRGNRAFQEHFIKFSLVNIGQNAVGRRQANTY</sequence>
<dbReference type="Pfam" id="PF23554">
    <property type="entry name" value="TPR_DOCK"/>
    <property type="match status" value="1"/>
</dbReference>
<evidence type="ECO:0000259" key="1">
    <source>
        <dbReference type="Pfam" id="PF23554"/>
    </source>
</evidence>
<reference evidence="2" key="1">
    <citation type="submission" date="2023-07" db="EMBL/GenBank/DDBJ databases">
        <authorList>
            <consortium name="CYATHOMIX"/>
        </authorList>
    </citation>
    <scope>NUCLEOTIDE SEQUENCE</scope>
    <source>
        <strain evidence="2">N/A</strain>
    </source>
</reference>
<name>A0AA36DQ22_CYLNA</name>
<protein>
    <recommendedName>
        <fullName evidence="1">Dedicator of cytokinesis TPR repeats region domain-containing protein</fullName>
    </recommendedName>
</protein>